<keyword evidence="2" id="KW-0812">Transmembrane</keyword>
<dbReference type="OrthoDB" id="9786339at2"/>
<dbReference type="RefSeq" id="WP_075360809.1">
    <property type="nucleotide sequence ID" value="NZ_MPDM01000001.1"/>
</dbReference>
<keyword evidence="2" id="KW-1133">Transmembrane helix</keyword>
<dbReference type="Proteomes" id="UP000186465">
    <property type="component" value="Unassembled WGS sequence"/>
</dbReference>
<dbReference type="AlphaFoldDB" id="A0A1Q5PSM1"/>
<evidence type="ECO:0000256" key="2">
    <source>
        <dbReference type="SAM" id="Phobius"/>
    </source>
</evidence>
<keyword evidence="4" id="KW-1185">Reference proteome</keyword>
<keyword evidence="2" id="KW-0472">Membrane</keyword>
<dbReference type="EMBL" id="MPDM01000001">
    <property type="protein sequence ID" value="OKL50571.1"/>
    <property type="molecule type" value="Genomic_DNA"/>
</dbReference>
<evidence type="ECO:0000313" key="4">
    <source>
        <dbReference type="Proteomes" id="UP000186465"/>
    </source>
</evidence>
<feature type="region of interest" description="Disordered" evidence="1">
    <location>
        <begin position="1"/>
        <end position="103"/>
    </location>
</feature>
<protein>
    <submittedName>
        <fullName evidence="3">Uncharacterized protein</fullName>
    </submittedName>
</protein>
<accession>A0A1Q5PSM1</accession>
<comment type="caution">
    <text evidence="3">The sequence shown here is derived from an EMBL/GenBank/DDBJ whole genome shotgun (WGS) entry which is preliminary data.</text>
</comment>
<reference evidence="4" key="1">
    <citation type="submission" date="2016-11" db="EMBL/GenBank/DDBJ databases">
        <title>Actinomyces gypaetusis sp. nov. isolated from Gypaetus barbatus in Qinghai Tibet Plateau China.</title>
        <authorList>
            <person name="Meng X."/>
        </authorList>
    </citation>
    <scope>NUCLEOTIDE SEQUENCE [LARGE SCALE GENOMIC DNA]</scope>
    <source>
        <strain evidence="4">DSM 15383</strain>
    </source>
</reference>
<gene>
    <name evidence="3" type="ORF">BM477_01005</name>
</gene>
<feature type="region of interest" description="Disordered" evidence="1">
    <location>
        <begin position="138"/>
        <end position="158"/>
    </location>
</feature>
<sequence length="363" mass="39417">MAKQTNPEEDPSSVFREIREALAEKASQQDAMLQAEEDAAESDSPVQASSDQKKAKQPKKPKKTSAGPKTPPAPPAPPTLPEPIASENKSSTQEKFLEQSEKLKHSLQTGYARSLSFAQHAGTKVHDAIAYDSDSEDADLTPISQLPPPKPEPEHKPRPKLEGFTLMRTILLGSTALIVLIVGSIAYHTLLQPIDSYRAADYETARNAGFSKPTPETAEVPQTDSPKVTKIDVISLGGGDGDHPEMTGRLLDGDPNSLWRSRYFGRSSYANDGVYLVVHLEKPARVSTVDLTSPAQGGTIHFLDPASADPKAGGVLARATFTDSFQLKLDKPILTDHFTLRIAELPKDREGRNRAWLGTLTVK</sequence>
<evidence type="ECO:0000313" key="3">
    <source>
        <dbReference type="EMBL" id="OKL50571.1"/>
    </source>
</evidence>
<organism evidence="3 4">
    <name type="scientific">Boudabousia marimammalium</name>
    <dbReference type="NCBI Taxonomy" id="156892"/>
    <lineage>
        <taxon>Bacteria</taxon>
        <taxon>Bacillati</taxon>
        <taxon>Actinomycetota</taxon>
        <taxon>Actinomycetes</taxon>
        <taxon>Actinomycetales</taxon>
        <taxon>Actinomycetaceae</taxon>
        <taxon>Boudabousia</taxon>
    </lineage>
</organism>
<evidence type="ECO:0000256" key="1">
    <source>
        <dbReference type="SAM" id="MobiDB-lite"/>
    </source>
</evidence>
<name>A0A1Q5PSM1_9ACTO</name>
<feature type="transmembrane region" description="Helical" evidence="2">
    <location>
        <begin position="166"/>
        <end position="187"/>
    </location>
</feature>
<proteinExistence type="predicted"/>
<feature type="compositionally biased region" description="Pro residues" evidence="1">
    <location>
        <begin position="69"/>
        <end position="81"/>
    </location>
</feature>
<dbReference type="STRING" id="156892.BM477_01005"/>